<evidence type="ECO:0000313" key="3">
    <source>
        <dbReference type="EMBL" id="MFC5588847.1"/>
    </source>
</evidence>
<feature type="chain" id="PRO_5045574610" evidence="1">
    <location>
        <begin position="28"/>
        <end position="391"/>
    </location>
</feature>
<feature type="signal peptide" evidence="1">
    <location>
        <begin position="1"/>
        <end position="27"/>
    </location>
</feature>
<organism evidence="3 4">
    <name type="scientific">Sporosarcina soli</name>
    <dbReference type="NCBI Taxonomy" id="334736"/>
    <lineage>
        <taxon>Bacteria</taxon>
        <taxon>Bacillati</taxon>
        <taxon>Bacillota</taxon>
        <taxon>Bacilli</taxon>
        <taxon>Bacillales</taxon>
        <taxon>Caryophanaceae</taxon>
        <taxon>Sporosarcina</taxon>
    </lineage>
</organism>
<dbReference type="PANTHER" id="PTHR46333:SF2">
    <property type="entry name" value="CYTOKINESIS PROTEIN 3"/>
    <property type="match status" value="1"/>
</dbReference>
<reference evidence="4" key="1">
    <citation type="journal article" date="2019" name="Int. J. Syst. Evol. Microbiol.">
        <title>The Global Catalogue of Microorganisms (GCM) 10K type strain sequencing project: providing services to taxonomists for standard genome sequencing and annotation.</title>
        <authorList>
            <consortium name="The Broad Institute Genomics Platform"/>
            <consortium name="The Broad Institute Genome Sequencing Center for Infectious Disease"/>
            <person name="Wu L."/>
            <person name="Ma J."/>
        </authorList>
    </citation>
    <scope>NUCLEOTIDE SEQUENCE [LARGE SCALE GENOMIC DNA]</scope>
    <source>
        <strain evidence="4">CGMCC 4.1434</strain>
    </source>
</reference>
<dbReference type="SMART" id="SM00460">
    <property type="entry name" value="TGc"/>
    <property type="match status" value="1"/>
</dbReference>
<dbReference type="SUPFAM" id="SSF54001">
    <property type="entry name" value="Cysteine proteinases"/>
    <property type="match status" value="1"/>
</dbReference>
<evidence type="ECO:0000259" key="2">
    <source>
        <dbReference type="SMART" id="SM00460"/>
    </source>
</evidence>
<accession>A0ABW0TI24</accession>
<dbReference type="RefSeq" id="WP_381432483.1">
    <property type="nucleotide sequence ID" value="NZ_JBHSNO010000005.1"/>
</dbReference>
<evidence type="ECO:0000313" key="4">
    <source>
        <dbReference type="Proteomes" id="UP001596109"/>
    </source>
</evidence>
<dbReference type="InterPro" id="IPR032485">
    <property type="entry name" value="LRP1-like_beta_prop"/>
</dbReference>
<dbReference type="PANTHER" id="PTHR46333">
    <property type="entry name" value="CYTOKINESIS PROTEIN 3"/>
    <property type="match status" value="1"/>
</dbReference>
<dbReference type="Pfam" id="PF16472">
    <property type="entry name" value="DUF5050"/>
    <property type="match status" value="1"/>
</dbReference>
<protein>
    <submittedName>
        <fullName evidence="3">DUF5050 domain-containing protein</fullName>
    </submittedName>
</protein>
<gene>
    <name evidence="3" type="ORF">ACFPRA_08110</name>
</gene>
<dbReference type="Pfam" id="PF01841">
    <property type="entry name" value="Transglut_core"/>
    <property type="match status" value="1"/>
</dbReference>
<proteinExistence type="predicted"/>
<dbReference type="Proteomes" id="UP001596109">
    <property type="component" value="Unassembled WGS sequence"/>
</dbReference>
<keyword evidence="1" id="KW-0732">Signal</keyword>
<dbReference type="InterPro" id="IPR038765">
    <property type="entry name" value="Papain-like_cys_pep_sf"/>
</dbReference>
<dbReference type="InterPro" id="IPR052557">
    <property type="entry name" value="CAP/Cytokinesis_protein"/>
</dbReference>
<dbReference type="EMBL" id="JBHSNO010000005">
    <property type="protein sequence ID" value="MFC5588847.1"/>
    <property type="molecule type" value="Genomic_DNA"/>
</dbReference>
<dbReference type="Gene3D" id="3.10.620.30">
    <property type="match status" value="1"/>
</dbReference>
<sequence>MKKIISLSLSFALSTSIFVGSPSSANAASFSAQPAVAAIPAKTSQYENSYQMIRSTLLENGAVGRFDPSEMSPKEVGALIQQVVQENPEILYYKSANVWSDGKIEYVYYLPAETIKKNRIALNAKVDKVLASIDKPGLSDFDKVKAVHDYLVLNTTYDYTNQQNKTIPADSYTAHGALLGGVAVCDGYTKAAQLLLNRLGIENQYVVGHIKDGLHSWNQVKLNGKYYFMDITWDDPVPNKPGVVGYDYFLVTSDQLRKDHTWDEKNWAVAVDKQYSYFQDFKNMVQVGNDYFYSSKSDNQKLYKMASNGKNKQKVNDVRAPYFAVVGNDIYFSNYSNGGYLYKMKTDGTKLEKLNSVHSVDIAVDGNILRFTDSTSKKPMSLALNNKAAAK</sequence>
<keyword evidence="4" id="KW-1185">Reference proteome</keyword>
<comment type="caution">
    <text evidence="3">The sequence shown here is derived from an EMBL/GenBank/DDBJ whole genome shotgun (WGS) entry which is preliminary data.</text>
</comment>
<dbReference type="InterPro" id="IPR002931">
    <property type="entry name" value="Transglutaminase-like"/>
</dbReference>
<feature type="domain" description="Transglutaminase-like" evidence="2">
    <location>
        <begin position="177"/>
        <end position="233"/>
    </location>
</feature>
<name>A0ABW0TI24_9BACL</name>
<dbReference type="SUPFAM" id="SSF63825">
    <property type="entry name" value="YWTD domain"/>
    <property type="match status" value="1"/>
</dbReference>
<evidence type="ECO:0000256" key="1">
    <source>
        <dbReference type="SAM" id="SignalP"/>
    </source>
</evidence>